<dbReference type="STRING" id="394221.Mmar10_0577"/>
<sequence precursor="true">MMRTGLMTAMTLALGLTGGAAAAMESDGPGGQVFEATGTESNRDFSGQTATIRFGQGDGEGIDITVTGLVYPTGAEAPSDGWYNANSNGSYSVFVDRFNEDPDEMSGEDAAYCHEWPDYPIGENIENGSSEYDRWDCWLGDSGQLEDWDIVRVE</sequence>
<evidence type="ECO:0000313" key="3">
    <source>
        <dbReference type="EMBL" id="ABI64870.1"/>
    </source>
</evidence>
<dbReference type="AlphaFoldDB" id="Q0AS67"/>
<dbReference type="HOGENOM" id="CLU_1702170_0_0_5"/>
<dbReference type="Proteomes" id="UP000001964">
    <property type="component" value="Chromosome"/>
</dbReference>
<dbReference type="RefSeq" id="WP_011642517.1">
    <property type="nucleotide sequence ID" value="NC_008347.1"/>
</dbReference>
<feature type="chain" id="PRO_5004168670" description="Secreted protein" evidence="2">
    <location>
        <begin position="23"/>
        <end position="154"/>
    </location>
</feature>
<evidence type="ECO:0000256" key="1">
    <source>
        <dbReference type="SAM" id="MobiDB-lite"/>
    </source>
</evidence>
<dbReference type="KEGG" id="mmr:Mmar10_0577"/>
<dbReference type="OrthoDB" id="7631050at2"/>
<keyword evidence="4" id="KW-1185">Reference proteome</keyword>
<dbReference type="eggNOG" id="ENOG5031958">
    <property type="taxonomic scope" value="Bacteria"/>
</dbReference>
<feature type="region of interest" description="Disordered" evidence="1">
    <location>
        <begin position="25"/>
        <end position="45"/>
    </location>
</feature>
<gene>
    <name evidence="3" type="ordered locus">Mmar10_0577</name>
</gene>
<organism evidence="3 4">
    <name type="scientific">Maricaulis maris (strain MCS10)</name>
    <name type="common">Caulobacter maris</name>
    <dbReference type="NCBI Taxonomy" id="394221"/>
    <lineage>
        <taxon>Bacteria</taxon>
        <taxon>Pseudomonadati</taxon>
        <taxon>Pseudomonadota</taxon>
        <taxon>Alphaproteobacteria</taxon>
        <taxon>Maricaulales</taxon>
        <taxon>Maricaulaceae</taxon>
        <taxon>Maricaulis</taxon>
    </lineage>
</organism>
<evidence type="ECO:0000313" key="4">
    <source>
        <dbReference type="Proteomes" id="UP000001964"/>
    </source>
</evidence>
<evidence type="ECO:0008006" key="5">
    <source>
        <dbReference type="Google" id="ProtNLM"/>
    </source>
</evidence>
<evidence type="ECO:0000256" key="2">
    <source>
        <dbReference type="SAM" id="SignalP"/>
    </source>
</evidence>
<name>Q0AS67_MARMM</name>
<proteinExistence type="predicted"/>
<reference evidence="3 4" key="1">
    <citation type="submission" date="2006-08" db="EMBL/GenBank/DDBJ databases">
        <title>Complete sequence of Maricaulis maris MCS10.</title>
        <authorList>
            <consortium name="US DOE Joint Genome Institute"/>
            <person name="Copeland A."/>
            <person name="Lucas S."/>
            <person name="Lapidus A."/>
            <person name="Barry K."/>
            <person name="Detter J.C."/>
            <person name="Glavina del Rio T."/>
            <person name="Hammon N."/>
            <person name="Israni S."/>
            <person name="Dalin E."/>
            <person name="Tice H."/>
            <person name="Pitluck S."/>
            <person name="Saunders E."/>
            <person name="Brettin T."/>
            <person name="Bruce D."/>
            <person name="Han C."/>
            <person name="Tapia R."/>
            <person name="Gilna P."/>
            <person name="Schmutz J."/>
            <person name="Larimer F."/>
            <person name="Land M."/>
            <person name="Hauser L."/>
            <person name="Kyrpides N."/>
            <person name="Mikhailova N."/>
            <person name="Viollier P."/>
            <person name="Stephens C."/>
            <person name="Richardson P."/>
        </authorList>
    </citation>
    <scope>NUCLEOTIDE SEQUENCE [LARGE SCALE GENOMIC DNA]</scope>
    <source>
        <strain evidence="3 4">MCS10</strain>
    </source>
</reference>
<protein>
    <recommendedName>
        <fullName evidence="5">Secreted protein</fullName>
    </recommendedName>
</protein>
<dbReference type="EMBL" id="CP000449">
    <property type="protein sequence ID" value="ABI64870.1"/>
    <property type="molecule type" value="Genomic_DNA"/>
</dbReference>
<keyword evidence="2" id="KW-0732">Signal</keyword>
<accession>Q0AS67</accession>
<feature type="signal peptide" evidence="2">
    <location>
        <begin position="1"/>
        <end position="22"/>
    </location>
</feature>